<evidence type="ECO:0000313" key="2">
    <source>
        <dbReference type="EMBL" id="WWF03929.1"/>
    </source>
</evidence>
<dbReference type="EMBL" id="CP104874">
    <property type="protein sequence ID" value="WWF03929.1"/>
    <property type="molecule type" value="Genomic_DNA"/>
</dbReference>
<dbReference type="Pfam" id="PF12728">
    <property type="entry name" value="HTH_17"/>
    <property type="match status" value="1"/>
</dbReference>
<dbReference type="RefSeq" id="WP_338537515.1">
    <property type="nucleotide sequence ID" value="NZ_CP104874.1"/>
</dbReference>
<organism evidence="2 3">
    <name type="scientific">Janibacter terrae</name>
    <dbReference type="NCBI Taxonomy" id="103817"/>
    <lineage>
        <taxon>Bacteria</taxon>
        <taxon>Bacillati</taxon>
        <taxon>Actinomycetota</taxon>
        <taxon>Actinomycetes</taxon>
        <taxon>Micrococcales</taxon>
        <taxon>Intrasporangiaceae</taxon>
        <taxon>Janibacter</taxon>
    </lineage>
</organism>
<dbReference type="Proteomes" id="UP001381003">
    <property type="component" value="Chromosome"/>
</dbReference>
<evidence type="ECO:0000313" key="3">
    <source>
        <dbReference type="Proteomes" id="UP001381003"/>
    </source>
</evidence>
<protein>
    <submittedName>
        <fullName evidence="2">Helix-turn-helix domain-containing protein</fullName>
    </submittedName>
</protein>
<dbReference type="NCBIfam" id="TIGR01764">
    <property type="entry name" value="excise"/>
    <property type="match status" value="1"/>
</dbReference>
<reference evidence="2 3" key="1">
    <citation type="submission" date="2022-09" db="EMBL/GenBank/DDBJ databases">
        <title>Complete genome sequence of Janibacter terrae strain COS04-44, PCL-degrading bacteria isolated from oil spilled coast.</title>
        <authorList>
            <person name="Park H."/>
            <person name="Kim J.Y."/>
            <person name="An S.H."/>
            <person name="Lee C.M."/>
            <person name="Weon H.-Y."/>
        </authorList>
    </citation>
    <scope>NUCLEOTIDE SEQUENCE [LARGE SCALE GENOMIC DNA]</scope>
    <source>
        <strain evidence="2 3">COS04-44</strain>
    </source>
</reference>
<dbReference type="InterPro" id="IPR009061">
    <property type="entry name" value="DNA-bd_dom_put_sf"/>
</dbReference>
<dbReference type="InterPro" id="IPR041657">
    <property type="entry name" value="HTH_17"/>
</dbReference>
<keyword evidence="3" id="KW-1185">Reference proteome</keyword>
<evidence type="ECO:0000259" key="1">
    <source>
        <dbReference type="Pfam" id="PF12728"/>
    </source>
</evidence>
<feature type="domain" description="Helix-turn-helix" evidence="1">
    <location>
        <begin position="8"/>
        <end position="55"/>
    </location>
</feature>
<gene>
    <name evidence="2" type="ORF">N5P18_09420</name>
</gene>
<dbReference type="SUPFAM" id="SSF46955">
    <property type="entry name" value="Putative DNA-binding domain"/>
    <property type="match status" value="1"/>
</dbReference>
<dbReference type="InterPro" id="IPR010093">
    <property type="entry name" value="SinI_DNA-bd"/>
</dbReference>
<name>A0ABZ2F9H4_9MICO</name>
<proteinExistence type="predicted"/>
<accession>A0ABZ2F9H4</accession>
<sequence length="64" mass="7114">MTMAEKLLMTVAEAAEVLNVGKSAVYDLIRMNRLPSVKIGRLRRIPVSAVHEYVAAVSDEWSRA</sequence>